<keyword evidence="2" id="KW-1185">Reference proteome</keyword>
<reference evidence="3" key="1">
    <citation type="submission" date="2025-08" db="UniProtKB">
        <authorList>
            <consortium name="RefSeq"/>
        </authorList>
    </citation>
    <scope>IDENTIFICATION</scope>
    <source>
        <tissue evidence="3">Leaf</tissue>
    </source>
</reference>
<dbReference type="Proteomes" id="UP000087766">
    <property type="component" value="Unplaced"/>
</dbReference>
<dbReference type="KEGG" id="vra:106754687"/>
<evidence type="ECO:0000313" key="3">
    <source>
        <dbReference type="RefSeq" id="XP_014492228.1"/>
    </source>
</evidence>
<dbReference type="GeneID" id="106754687"/>
<accession>A0A1S3TEN2</accession>
<dbReference type="PANTHER" id="PTHR11439:SF454">
    <property type="match status" value="1"/>
</dbReference>
<dbReference type="RefSeq" id="XP_014492228.1">
    <property type="nucleotide sequence ID" value="XM_014636742.1"/>
</dbReference>
<feature type="region of interest" description="Disordered" evidence="1">
    <location>
        <begin position="1"/>
        <end position="26"/>
    </location>
</feature>
<dbReference type="AlphaFoldDB" id="A0A1S3TEN2"/>
<evidence type="ECO:0000256" key="1">
    <source>
        <dbReference type="SAM" id="MobiDB-lite"/>
    </source>
</evidence>
<evidence type="ECO:0000313" key="2">
    <source>
        <dbReference type="Proteomes" id="UP000087766"/>
    </source>
</evidence>
<gene>
    <name evidence="3" type="primary">LOC106754687</name>
</gene>
<name>A0A1S3TEN2_VIGRR</name>
<protein>
    <submittedName>
        <fullName evidence="3">Uncharacterized protein LOC106754687</fullName>
    </submittedName>
</protein>
<dbReference type="OrthoDB" id="1422397at2759"/>
<sequence length="122" mass="13881">MPENTNAPMPTPMAHSSRLTSQGDLFNDEDASSYRRLIGRLIYLTNTRPDITFSVYNLSQFVFPPTSLHQQAAHRILRYLKGSPGNGILFQRTNTNQLKAYSDSDWATCPESRKFITGYSIY</sequence>
<organism evidence="2 3">
    <name type="scientific">Vigna radiata var. radiata</name>
    <name type="common">Mung bean</name>
    <name type="synonym">Phaseolus aureus</name>
    <dbReference type="NCBI Taxonomy" id="3916"/>
    <lineage>
        <taxon>Eukaryota</taxon>
        <taxon>Viridiplantae</taxon>
        <taxon>Streptophyta</taxon>
        <taxon>Embryophyta</taxon>
        <taxon>Tracheophyta</taxon>
        <taxon>Spermatophyta</taxon>
        <taxon>Magnoliopsida</taxon>
        <taxon>eudicotyledons</taxon>
        <taxon>Gunneridae</taxon>
        <taxon>Pentapetalae</taxon>
        <taxon>rosids</taxon>
        <taxon>fabids</taxon>
        <taxon>Fabales</taxon>
        <taxon>Fabaceae</taxon>
        <taxon>Papilionoideae</taxon>
        <taxon>50 kb inversion clade</taxon>
        <taxon>NPAAA clade</taxon>
        <taxon>indigoferoid/millettioid clade</taxon>
        <taxon>Phaseoleae</taxon>
        <taxon>Vigna</taxon>
    </lineage>
</organism>
<dbReference type="PANTHER" id="PTHR11439">
    <property type="entry name" value="GAG-POL-RELATED RETROTRANSPOSON"/>
    <property type="match status" value="1"/>
</dbReference>
<proteinExistence type="predicted"/>
<dbReference type="STRING" id="3916.A0A1S3TEN2"/>